<feature type="transmembrane region" description="Helical" evidence="1">
    <location>
        <begin position="106"/>
        <end position="126"/>
    </location>
</feature>
<comment type="caution">
    <text evidence="2">The sequence shown here is derived from an EMBL/GenBank/DDBJ whole genome shotgun (WGS) entry which is preliminary data.</text>
</comment>
<feature type="transmembrane region" description="Helical" evidence="1">
    <location>
        <begin position="133"/>
        <end position="153"/>
    </location>
</feature>
<dbReference type="Proteomes" id="UP000244064">
    <property type="component" value="Unassembled WGS sequence"/>
</dbReference>
<keyword evidence="1" id="KW-1133">Transmembrane helix</keyword>
<evidence type="ECO:0000313" key="3">
    <source>
        <dbReference type="Proteomes" id="UP000244064"/>
    </source>
</evidence>
<keyword evidence="1" id="KW-0472">Membrane</keyword>
<evidence type="ECO:0000256" key="1">
    <source>
        <dbReference type="SAM" id="Phobius"/>
    </source>
</evidence>
<gene>
    <name evidence="2" type="ORF">DBO85_14655</name>
</gene>
<sequence length="181" mass="19282">MFALYRLHRSDMPLAWHLLCLLGLLPLCLLALSSGFAPTTSGTLLGGWASGLSVFLPLLCCALLLLAGWLRLGPARLLTTLVLGTLAIRTVMLHRDLPALLVSDGGLTVALLAVCAITALWLLPAAPLRSGRAAWIAAVVLLFIGGYCAWLLWLQSPALPPCRFDPHSGRQLSLCLGVALR</sequence>
<dbReference type="AlphaFoldDB" id="A0A2T5P775"/>
<feature type="transmembrane region" description="Helical" evidence="1">
    <location>
        <begin position="77"/>
        <end position="94"/>
    </location>
</feature>
<evidence type="ECO:0000313" key="2">
    <source>
        <dbReference type="EMBL" id="PTU73554.1"/>
    </source>
</evidence>
<keyword evidence="3" id="KW-1185">Reference proteome</keyword>
<organism evidence="2 3">
    <name type="scientific">Pseudomonas mangrovi</name>
    <dbReference type="NCBI Taxonomy" id="2161748"/>
    <lineage>
        <taxon>Bacteria</taxon>
        <taxon>Pseudomonadati</taxon>
        <taxon>Pseudomonadota</taxon>
        <taxon>Gammaproteobacteria</taxon>
        <taxon>Pseudomonadales</taxon>
        <taxon>Pseudomonadaceae</taxon>
        <taxon>Pseudomonas</taxon>
    </lineage>
</organism>
<dbReference type="RefSeq" id="WP_108107998.1">
    <property type="nucleotide sequence ID" value="NZ_QASN01000020.1"/>
</dbReference>
<name>A0A2T5P775_9PSED</name>
<dbReference type="EMBL" id="QASN01000020">
    <property type="protein sequence ID" value="PTU73554.1"/>
    <property type="molecule type" value="Genomic_DNA"/>
</dbReference>
<proteinExistence type="predicted"/>
<protein>
    <submittedName>
        <fullName evidence="2">Uncharacterized protein</fullName>
    </submittedName>
</protein>
<keyword evidence="1" id="KW-0812">Transmembrane</keyword>
<feature type="transmembrane region" description="Helical" evidence="1">
    <location>
        <begin position="45"/>
        <end position="70"/>
    </location>
</feature>
<reference evidence="2 3" key="1">
    <citation type="submission" date="2018-04" db="EMBL/GenBank/DDBJ databases">
        <title>Pseudomonas sp. nov., isolated from mangrove soil.</title>
        <authorList>
            <person name="Chen C."/>
        </authorList>
    </citation>
    <scope>NUCLEOTIDE SEQUENCE [LARGE SCALE GENOMIC DNA]</scope>
    <source>
        <strain evidence="2 3">TC-11</strain>
    </source>
</reference>
<accession>A0A2T5P775</accession>